<organism evidence="1 2">
    <name type="scientific">Acaulospora colombiana</name>
    <dbReference type="NCBI Taxonomy" id="27376"/>
    <lineage>
        <taxon>Eukaryota</taxon>
        <taxon>Fungi</taxon>
        <taxon>Fungi incertae sedis</taxon>
        <taxon>Mucoromycota</taxon>
        <taxon>Glomeromycotina</taxon>
        <taxon>Glomeromycetes</taxon>
        <taxon>Diversisporales</taxon>
        <taxon>Acaulosporaceae</taxon>
        <taxon>Acaulospora</taxon>
    </lineage>
</organism>
<reference evidence="1" key="1">
    <citation type="submission" date="2021-06" db="EMBL/GenBank/DDBJ databases">
        <authorList>
            <person name="Kallberg Y."/>
            <person name="Tangrot J."/>
            <person name="Rosling A."/>
        </authorList>
    </citation>
    <scope>NUCLEOTIDE SEQUENCE</scope>
    <source>
        <strain evidence="1">CL356</strain>
    </source>
</reference>
<name>A0ACA9PTU9_9GLOM</name>
<accession>A0ACA9PTU9</accession>
<dbReference type="Proteomes" id="UP000789525">
    <property type="component" value="Unassembled WGS sequence"/>
</dbReference>
<proteinExistence type="predicted"/>
<dbReference type="EMBL" id="CAJVPT010040008">
    <property type="protein sequence ID" value="CAG8724321.1"/>
    <property type="molecule type" value="Genomic_DNA"/>
</dbReference>
<evidence type="ECO:0000313" key="1">
    <source>
        <dbReference type="EMBL" id="CAG8724321.1"/>
    </source>
</evidence>
<evidence type="ECO:0000313" key="2">
    <source>
        <dbReference type="Proteomes" id="UP000789525"/>
    </source>
</evidence>
<gene>
    <name evidence="1" type="ORF">ACOLOM_LOCUS11286</name>
</gene>
<keyword evidence="2" id="KW-1185">Reference proteome</keyword>
<protein>
    <submittedName>
        <fullName evidence="1">150_t:CDS:1</fullName>
    </submittedName>
</protein>
<comment type="caution">
    <text evidence="1">The sequence shown here is derived from an EMBL/GenBank/DDBJ whole genome shotgun (WGS) entry which is preliminary data.</text>
</comment>
<sequence length="179" mass="20003">MPEDIARREINRLANLTPHPTITTSCFTLNEWDPLKGAVDLDEPEELMARSLLLGILHRAIGEYEGSNSFLTETLAGRDKLSSSNWIVSTTLFELATLDLVQAEARWPTRIGDTETKEQQPIDAKVKEEWKKVLATATLRLDEASRLVSDSSSSLSNRVESRAGMLRDEMGYKKAELGI</sequence>